<keyword evidence="2" id="KW-1185">Reference proteome</keyword>
<proteinExistence type="predicted"/>
<gene>
    <name evidence="1" type="ORF">EV182_007674</name>
</gene>
<name>A0ACC1HN46_9FUNG</name>
<accession>A0ACC1HN46</accession>
<protein>
    <submittedName>
        <fullName evidence="1">Uncharacterized protein</fullName>
    </submittedName>
</protein>
<dbReference type="Proteomes" id="UP001145114">
    <property type="component" value="Unassembled WGS sequence"/>
</dbReference>
<dbReference type="EMBL" id="JAMZIH010003646">
    <property type="protein sequence ID" value="KAJ1676692.1"/>
    <property type="molecule type" value="Genomic_DNA"/>
</dbReference>
<feature type="non-terminal residue" evidence="1">
    <location>
        <position position="1"/>
    </location>
</feature>
<evidence type="ECO:0000313" key="2">
    <source>
        <dbReference type="Proteomes" id="UP001145114"/>
    </source>
</evidence>
<feature type="non-terminal residue" evidence="1">
    <location>
        <position position="160"/>
    </location>
</feature>
<sequence length="160" mass="17151">ILQVLKDPSQLHRSDKFLVQSFHDKINGKDMGDKEAWSIIDKEYKADVQEKKIRVRYILASGAEGASAASGGSSSQKLTRKEGMSSPIAASLSLEGESMSTPRASSKSPEARESDAENFVEQAPSSPLPHPPHTQDETLRHEPAAAAAATAADAVHSDDQ</sequence>
<comment type="caution">
    <text evidence="1">The sequence shown here is derived from an EMBL/GenBank/DDBJ whole genome shotgun (WGS) entry which is preliminary data.</text>
</comment>
<organism evidence="1 2">
    <name type="scientific">Spiromyces aspiralis</name>
    <dbReference type="NCBI Taxonomy" id="68401"/>
    <lineage>
        <taxon>Eukaryota</taxon>
        <taxon>Fungi</taxon>
        <taxon>Fungi incertae sedis</taxon>
        <taxon>Zoopagomycota</taxon>
        <taxon>Kickxellomycotina</taxon>
        <taxon>Kickxellomycetes</taxon>
        <taxon>Kickxellales</taxon>
        <taxon>Kickxellaceae</taxon>
        <taxon>Spiromyces</taxon>
    </lineage>
</organism>
<evidence type="ECO:0000313" key="1">
    <source>
        <dbReference type="EMBL" id="KAJ1676692.1"/>
    </source>
</evidence>
<reference evidence="1" key="1">
    <citation type="submission" date="2022-06" db="EMBL/GenBank/DDBJ databases">
        <title>Phylogenomic reconstructions and comparative analyses of Kickxellomycotina fungi.</title>
        <authorList>
            <person name="Reynolds N.K."/>
            <person name="Stajich J.E."/>
            <person name="Barry K."/>
            <person name="Grigoriev I.V."/>
            <person name="Crous P."/>
            <person name="Smith M.E."/>
        </authorList>
    </citation>
    <scope>NUCLEOTIDE SEQUENCE</scope>
    <source>
        <strain evidence="1">RSA 2271</strain>
    </source>
</reference>